<evidence type="ECO:0000313" key="3">
    <source>
        <dbReference type="Proteomes" id="UP000317550"/>
    </source>
</evidence>
<protein>
    <submittedName>
        <fullName evidence="2">DUF962 domain-containing protein</fullName>
    </submittedName>
</protein>
<feature type="transmembrane region" description="Helical" evidence="1">
    <location>
        <begin position="86"/>
        <end position="103"/>
    </location>
</feature>
<dbReference type="EMBL" id="CP041730">
    <property type="protein sequence ID" value="QDQ25920.1"/>
    <property type="molecule type" value="Genomic_DNA"/>
</dbReference>
<proteinExistence type="predicted"/>
<evidence type="ECO:0000313" key="2">
    <source>
        <dbReference type="EMBL" id="QDQ25920.1"/>
    </source>
</evidence>
<dbReference type="KEGG" id="cari:FNU76_05885"/>
<dbReference type="OrthoDB" id="5515308at2"/>
<dbReference type="AlphaFoldDB" id="A0A516SCP6"/>
<keyword evidence="3" id="KW-1185">Reference proteome</keyword>
<dbReference type="PANTHER" id="PTHR28026:SF9">
    <property type="entry name" value="2-HYDROXY-PALMITIC ACID DIOXYGENASE MPO1"/>
    <property type="match status" value="1"/>
</dbReference>
<dbReference type="RefSeq" id="WP_143856843.1">
    <property type="nucleotide sequence ID" value="NZ_CP041730.1"/>
</dbReference>
<feature type="transmembrane region" description="Helical" evidence="1">
    <location>
        <begin position="118"/>
        <end position="136"/>
    </location>
</feature>
<gene>
    <name evidence="2" type="ORF">FNU76_05885</name>
</gene>
<dbReference type="GO" id="GO:0046521">
    <property type="term" value="P:sphingoid catabolic process"/>
    <property type="evidence" value="ECO:0007669"/>
    <property type="project" value="TreeGrafter"/>
</dbReference>
<organism evidence="2 3">
    <name type="scientific">Chitinimonas arctica</name>
    <dbReference type="NCBI Taxonomy" id="2594795"/>
    <lineage>
        <taxon>Bacteria</taxon>
        <taxon>Pseudomonadati</taxon>
        <taxon>Pseudomonadota</taxon>
        <taxon>Betaproteobacteria</taxon>
        <taxon>Neisseriales</taxon>
        <taxon>Chitinibacteraceae</taxon>
        <taxon>Chitinimonas</taxon>
    </lineage>
</organism>
<feature type="transmembrane region" description="Helical" evidence="1">
    <location>
        <begin position="23"/>
        <end position="43"/>
    </location>
</feature>
<feature type="transmembrane region" description="Helical" evidence="1">
    <location>
        <begin position="55"/>
        <end position="79"/>
    </location>
</feature>
<dbReference type="PANTHER" id="PTHR28026">
    <property type="entry name" value="DUF962 DOMAIN PROTEIN (AFU_ORTHOLOGUE AFUA_8G05310)"/>
    <property type="match status" value="1"/>
</dbReference>
<dbReference type="Pfam" id="PF06127">
    <property type="entry name" value="Mpo1-like"/>
    <property type="match status" value="1"/>
</dbReference>
<keyword evidence="1" id="KW-1133">Transmembrane helix</keyword>
<dbReference type="GO" id="GO:0016020">
    <property type="term" value="C:membrane"/>
    <property type="evidence" value="ECO:0007669"/>
    <property type="project" value="GOC"/>
</dbReference>
<sequence>MSAIDPLFERYGESHQNPFNKRVHWLCVPLITFSLLGMLWAATPWLAITFVLLSLVYYLRLSPAIALGMLLMAAAMLAVLSQLPKVLWFSVAIFVLAWIGQFVGHKVEGKKPSFFDDLKFLLIGPAWLLGFVYRKYQIAY</sequence>
<keyword evidence="1" id="KW-0812">Transmembrane</keyword>
<dbReference type="InterPro" id="IPR009305">
    <property type="entry name" value="Mpo1-like"/>
</dbReference>
<accession>A0A516SCP6</accession>
<evidence type="ECO:0000256" key="1">
    <source>
        <dbReference type="SAM" id="Phobius"/>
    </source>
</evidence>
<keyword evidence="1" id="KW-0472">Membrane</keyword>
<name>A0A516SCP6_9NEIS</name>
<reference evidence="3" key="1">
    <citation type="submission" date="2019-07" db="EMBL/GenBank/DDBJ databases">
        <title>Chitinimonas sp. nov., isolated from Ny-Alesund, arctica soil.</title>
        <authorList>
            <person name="Xu Q."/>
            <person name="Peng F."/>
        </authorList>
    </citation>
    <scope>NUCLEOTIDE SEQUENCE [LARGE SCALE GENOMIC DNA]</scope>
    <source>
        <strain evidence="3">R3-44</strain>
    </source>
</reference>
<dbReference type="Proteomes" id="UP000317550">
    <property type="component" value="Chromosome"/>
</dbReference>